<accession>A0A238JJ68</accession>
<evidence type="ECO:0000256" key="1">
    <source>
        <dbReference type="SAM" id="MobiDB-lite"/>
    </source>
</evidence>
<organism evidence="2 3">
    <name type="scientific">Pelagimonas phthalicica</name>
    <dbReference type="NCBI Taxonomy" id="1037362"/>
    <lineage>
        <taxon>Bacteria</taxon>
        <taxon>Pseudomonadati</taxon>
        <taxon>Pseudomonadota</taxon>
        <taxon>Alphaproteobacteria</taxon>
        <taxon>Rhodobacterales</taxon>
        <taxon>Roseobacteraceae</taxon>
        <taxon>Pelagimonas</taxon>
    </lineage>
</organism>
<reference evidence="3" key="1">
    <citation type="submission" date="2017-05" db="EMBL/GenBank/DDBJ databases">
        <authorList>
            <person name="Rodrigo-Torres L."/>
            <person name="Arahal R. D."/>
            <person name="Lucena T."/>
        </authorList>
    </citation>
    <scope>NUCLEOTIDE SEQUENCE [LARGE SCALE GENOMIC DNA]</scope>
    <source>
        <strain evidence="3">CECT 8649</strain>
    </source>
</reference>
<name>A0A238JJ68_9RHOB</name>
<dbReference type="Proteomes" id="UP000225972">
    <property type="component" value="Unassembled WGS sequence"/>
</dbReference>
<feature type="region of interest" description="Disordered" evidence="1">
    <location>
        <begin position="1"/>
        <end position="50"/>
    </location>
</feature>
<dbReference type="RefSeq" id="WP_099248683.1">
    <property type="nucleotide sequence ID" value="NZ_FXXP01000003.1"/>
</dbReference>
<sequence>MSKRGKRGEKAPLCRKVNTRTHGVNHGSGKRAAYERGTKSGAQTSMHSGQRHGFDYTPLFRFLLSRVGQDWDTVYSEAVSRLDKPEPIFWIVAEHEADRRDLIRYGESSYFSGLFIDAEGKLAVVDPSITPERIQPQCPCCTHSLNGKPVPRKFEKHGLPLVAPL</sequence>
<dbReference type="EMBL" id="FXXP01000003">
    <property type="protein sequence ID" value="SMX29982.1"/>
    <property type="molecule type" value="Genomic_DNA"/>
</dbReference>
<protein>
    <submittedName>
        <fullName evidence="2">Uncharacterized protein</fullName>
    </submittedName>
</protein>
<evidence type="ECO:0000313" key="2">
    <source>
        <dbReference type="EMBL" id="SMX29982.1"/>
    </source>
</evidence>
<keyword evidence="3" id="KW-1185">Reference proteome</keyword>
<gene>
    <name evidence="2" type="ORF">TRP8649_04122</name>
</gene>
<dbReference type="OrthoDB" id="450143at2"/>
<evidence type="ECO:0000313" key="3">
    <source>
        <dbReference type="Proteomes" id="UP000225972"/>
    </source>
</evidence>
<proteinExistence type="predicted"/>
<dbReference type="AlphaFoldDB" id="A0A238JJ68"/>